<evidence type="ECO:0000256" key="1">
    <source>
        <dbReference type="ARBA" id="ARBA00004141"/>
    </source>
</evidence>
<keyword evidence="8" id="KW-1185">Reference proteome</keyword>
<feature type="transmembrane region" description="Helical" evidence="5">
    <location>
        <begin position="35"/>
        <end position="57"/>
    </location>
</feature>
<dbReference type="GO" id="GO:0016020">
    <property type="term" value="C:membrane"/>
    <property type="evidence" value="ECO:0007669"/>
    <property type="project" value="UniProtKB-SubCell"/>
</dbReference>
<organism evidence="7 8">
    <name type="scientific">Sporosarcina ureilytica</name>
    <dbReference type="NCBI Taxonomy" id="298596"/>
    <lineage>
        <taxon>Bacteria</taxon>
        <taxon>Bacillati</taxon>
        <taxon>Bacillota</taxon>
        <taxon>Bacilli</taxon>
        <taxon>Bacillales</taxon>
        <taxon>Caryophanaceae</taxon>
        <taxon>Sporosarcina</taxon>
    </lineage>
</organism>
<name>A0A1D8JGD0_9BACL</name>
<keyword evidence="4 5" id="KW-0472">Membrane</keyword>
<dbReference type="AlphaFoldDB" id="A0A1D8JGD0"/>
<dbReference type="Pfam" id="PF03176">
    <property type="entry name" value="MMPL"/>
    <property type="match status" value="1"/>
</dbReference>
<evidence type="ECO:0000313" key="8">
    <source>
        <dbReference type="Proteomes" id="UP000185746"/>
    </source>
</evidence>
<feature type="domain" description="Membrane transport protein MMPL" evidence="6">
    <location>
        <begin position="3"/>
        <end position="63"/>
    </location>
</feature>
<sequence>MNREKGSRDQSIIIPVLLVIIAVLLFVYLKSIVATAYLLATVLLSYFSALGLGWIVLHHFFGVRKSKG</sequence>
<evidence type="ECO:0000256" key="4">
    <source>
        <dbReference type="ARBA" id="ARBA00023136"/>
    </source>
</evidence>
<dbReference type="InterPro" id="IPR004869">
    <property type="entry name" value="MMPL_dom"/>
</dbReference>
<evidence type="ECO:0000313" key="7">
    <source>
        <dbReference type="EMBL" id="AOV07757.1"/>
    </source>
</evidence>
<dbReference type="KEGG" id="surl:BI350_09590"/>
<protein>
    <recommendedName>
        <fullName evidence="6">Membrane transport protein MMPL domain-containing protein</fullName>
    </recommendedName>
</protein>
<gene>
    <name evidence="7" type="ORF">BI350_09590</name>
</gene>
<evidence type="ECO:0000256" key="3">
    <source>
        <dbReference type="ARBA" id="ARBA00022989"/>
    </source>
</evidence>
<evidence type="ECO:0000256" key="5">
    <source>
        <dbReference type="SAM" id="Phobius"/>
    </source>
</evidence>
<evidence type="ECO:0000256" key="2">
    <source>
        <dbReference type="ARBA" id="ARBA00022692"/>
    </source>
</evidence>
<accession>A0A1D8JGD0</accession>
<dbReference type="SUPFAM" id="SSF82866">
    <property type="entry name" value="Multidrug efflux transporter AcrB transmembrane domain"/>
    <property type="match status" value="1"/>
</dbReference>
<dbReference type="EMBL" id="CP017560">
    <property type="protein sequence ID" value="AOV07757.1"/>
    <property type="molecule type" value="Genomic_DNA"/>
</dbReference>
<evidence type="ECO:0000259" key="6">
    <source>
        <dbReference type="Pfam" id="PF03176"/>
    </source>
</evidence>
<dbReference type="Proteomes" id="UP000185746">
    <property type="component" value="Chromosome"/>
</dbReference>
<keyword evidence="2 5" id="KW-0812">Transmembrane</keyword>
<reference evidence="7 8" key="1">
    <citation type="submission" date="2016-09" db="EMBL/GenBank/DDBJ databases">
        <title>Complete genome sequence of the Lysinibacillus sphaericus LMG 22257, a specie of Bacillus with ureolytic activity that can effectively biodeposit calcium carbonate.</title>
        <authorList>
            <person name="Yan W."/>
        </authorList>
    </citation>
    <scope>NUCLEOTIDE SEQUENCE [LARGE SCALE GENOMIC DNA]</scope>
    <source>
        <strain evidence="7 8">LMG 22257</strain>
    </source>
</reference>
<keyword evidence="3 5" id="KW-1133">Transmembrane helix</keyword>
<comment type="subcellular location">
    <subcellularLocation>
        <location evidence="1">Membrane</location>
        <topology evidence="1">Multi-pass membrane protein</topology>
    </subcellularLocation>
</comment>
<proteinExistence type="predicted"/>
<feature type="transmembrane region" description="Helical" evidence="5">
    <location>
        <begin position="12"/>
        <end position="29"/>
    </location>
</feature>